<protein>
    <recommendedName>
        <fullName evidence="4">RecA family profile 1 domain-containing protein</fullName>
    </recommendedName>
</protein>
<dbReference type="Proteomes" id="UP000184356">
    <property type="component" value="Unassembled WGS sequence"/>
</dbReference>
<dbReference type="RefSeq" id="XP_040707477.1">
    <property type="nucleotide sequence ID" value="XM_040844161.1"/>
</dbReference>
<keyword evidence="6" id="KW-1185">Reference proteome</keyword>
<dbReference type="GO" id="GO:0003697">
    <property type="term" value="F:single-stranded DNA binding"/>
    <property type="evidence" value="ECO:0007669"/>
    <property type="project" value="TreeGrafter"/>
</dbReference>
<dbReference type="InterPro" id="IPR027417">
    <property type="entry name" value="P-loop_NTPase"/>
</dbReference>
<feature type="region of interest" description="Disordered" evidence="3">
    <location>
        <begin position="65"/>
        <end position="86"/>
    </location>
</feature>
<dbReference type="InterPro" id="IPR013632">
    <property type="entry name" value="Rad51_C"/>
</dbReference>
<dbReference type="Gene3D" id="3.40.50.300">
    <property type="entry name" value="P-loop containing nucleotide triphosphate hydrolases"/>
    <property type="match status" value="2"/>
</dbReference>
<dbReference type="InterPro" id="IPR020588">
    <property type="entry name" value="RecA_ATP-bd"/>
</dbReference>
<proteinExistence type="predicted"/>
<dbReference type="PANTHER" id="PTHR22942:SF66">
    <property type="entry name" value="RE19845P"/>
    <property type="match status" value="1"/>
</dbReference>
<keyword evidence="1" id="KW-0547">Nucleotide-binding</keyword>
<dbReference type="PANTHER" id="PTHR22942">
    <property type="entry name" value="RECA/RAD51/RADA DNA STRAND-PAIRING FAMILY MEMBER"/>
    <property type="match status" value="1"/>
</dbReference>
<dbReference type="GeneID" id="63760234"/>
<feature type="compositionally biased region" description="Polar residues" evidence="3">
    <location>
        <begin position="413"/>
        <end position="455"/>
    </location>
</feature>
<dbReference type="GO" id="GO:0042148">
    <property type="term" value="P:DNA strand invasion"/>
    <property type="evidence" value="ECO:0007669"/>
    <property type="project" value="TreeGrafter"/>
</dbReference>
<dbReference type="GO" id="GO:0000730">
    <property type="term" value="P:DNA recombinase assembly"/>
    <property type="evidence" value="ECO:0007669"/>
    <property type="project" value="TreeGrafter"/>
</dbReference>
<accession>A0A1L9TW61</accession>
<evidence type="ECO:0000256" key="3">
    <source>
        <dbReference type="SAM" id="MobiDB-lite"/>
    </source>
</evidence>
<keyword evidence="2" id="KW-0067">ATP-binding</keyword>
<feature type="compositionally biased region" description="Polar residues" evidence="3">
    <location>
        <begin position="239"/>
        <end position="249"/>
    </location>
</feature>
<evidence type="ECO:0000313" key="5">
    <source>
        <dbReference type="EMBL" id="OJJ63671.1"/>
    </source>
</evidence>
<dbReference type="GO" id="GO:0061982">
    <property type="term" value="P:meiosis I cell cycle process"/>
    <property type="evidence" value="ECO:0007669"/>
    <property type="project" value="UniProtKB-ARBA"/>
</dbReference>
<feature type="region of interest" description="Disordered" evidence="3">
    <location>
        <begin position="226"/>
        <end position="310"/>
    </location>
</feature>
<feature type="domain" description="RecA family profile 1" evidence="4">
    <location>
        <begin position="101"/>
        <end position="165"/>
    </location>
</feature>
<sequence>MDLLSVLPNFSIKSYTHILPPLERARVNTVDLISLDTLEIARRAHVPPADVRRLANHVIKALHHDVGFEEAPRPEDEQPDSSLDPDVPLIPGPRTKLDLSQWCTISTLDPTLDTLLNGGIPTGYVTEVTGESGSGKTQFLLGLLLAAQLPPPRGAARSAIYISTEAPVIDSITSNYRAEHTAHDISGLSTRSGELAKLGQMLRNLAASEDVAIVVANQVSDRFEGEAPLNFPRMPQDRTPMSSPASQQQREYRPSAGRESAASPLPRMRTSEPGNVELNQQSLAVPQSTPNLPSSSPLPTQEDPQQFDGSYLVGNPARNEILSLQHQQRFFTGWGDSLQPLDQSIYPGFQRSAPKTPTLGLVWVTQIACRIALKKYFRPASIDPVAEANSAVPTVDRAPSKEQETTEEEFPSSVASSPGESTGHPENSPTRETAKSQLTSSAPPPSQHTEQSIQRTMKLAFSPWAGGSVPGKSEFQNEVEFEIWRGGIRALQTQ</sequence>
<evidence type="ECO:0000313" key="6">
    <source>
        <dbReference type="Proteomes" id="UP000184356"/>
    </source>
</evidence>
<gene>
    <name evidence="5" type="ORF">ASPSYDRAFT_254251</name>
</gene>
<feature type="compositionally biased region" description="Low complexity" evidence="3">
    <location>
        <begin position="286"/>
        <end position="301"/>
    </location>
</feature>
<evidence type="ECO:0000256" key="1">
    <source>
        <dbReference type="ARBA" id="ARBA00022741"/>
    </source>
</evidence>
<dbReference type="SUPFAM" id="SSF52540">
    <property type="entry name" value="P-loop containing nucleoside triphosphate hydrolases"/>
    <property type="match status" value="1"/>
</dbReference>
<dbReference type="GO" id="GO:0000150">
    <property type="term" value="F:DNA strand exchange activity"/>
    <property type="evidence" value="ECO:0007669"/>
    <property type="project" value="TreeGrafter"/>
</dbReference>
<dbReference type="EMBL" id="KV878582">
    <property type="protein sequence ID" value="OJJ63671.1"/>
    <property type="molecule type" value="Genomic_DNA"/>
</dbReference>
<dbReference type="GO" id="GO:0006312">
    <property type="term" value="P:mitotic recombination"/>
    <property type="evidence" value="ECO:0007669"/>
    <property type="project" value="TreeGrafter"/>
</dbReference>
<dbReference type="GO" id="GO:0140664">
    <property type="term" value="F:ATP-dependent DNA damage sensor activity"/>
    <property type="evidence" value="ECO:0007669"/>
    <property type="project" value="InterPro"/>
</dbReference>
<dbReference type="AlphaFoldDB" id="A0A1L9TW61"/>
<evidence type="ECO:0000256" key="2">
    <source>
        <dbReference type="ARBA" id="ARBA00022840"/>
    </source>
</evidence>
<dbReference type="OrthoDB" id="1861185at2759"/>
<feature type="region of interest" description="Disordered" evidence="3">
    <location>
        <begin position="389"/>
        <end position="474"/>
    </location>
</feature>
<dbReference type="Pfam" id="PF08423">
    <property type="entry name" value="Rad51"/>
    <property type="match status" value="2"/>
</dbReference>
<feature type="compositionally biased region" description="Basic and acidic residues" evidence="3">
    <location>
        <begin position="65"/>
        <end position="76"/>
    </location>
</feature>
<dbReference type="STRING" id="1036612.A0A1L9TW61"/>
<dbReference type="PROSITE" id="PS50162">
    <property type="entry name" value="RECA_2"/>
    <property type="match status" value="1"/>
</dbReference>
<dbReference type="GO" id="GO:0003690">
    <property type="term" value="F:double-stranded DNA binding"/>
    <property type="evidence" value="ECO:0007669"/>
    <property type="project" value="TreeGrafter"/>
</dbReference>
<reference evidence="6" key="1">
    <citation type="journal article" date="2017" name="Genome Biol.">
        <title>Comparative genomics reveals high biological diversity and specific adaptations in the industrially and medically important fungal genus Aspergillus.</title>
        <authorList>
            <person name="de Vries R.P."/>
            <person name="Riley R."/>
            <person name="Wiebenga A."/>
            <person name="Aguilar-Osorio G."/>
            <person name="Amillis S."/>
            <person name="Uchima C.A."/>
            <person name="Anderluh G."/>
            <person name="Asadollahi M."/>
            <person name="Askin M."/>
            <person name="Barry K."/>
            <person name="Battaglia E."/>
            <person name="Bayram O."/>
            <person name="Benocci T."/>
            <person name="Braus-Stromeyer S.A."/>
            <person name="Caldana C."/>
            <person name="Canovas D."/>
            <person name="Cerqueira G.C."/>
            <person name="Chen F."/>
            <person name="Chen W."/>
            <person name="Choi C."/>
            <person name="Clum A."/>
            <person name="Dos Santos R.A."/>
            <person name="Damasio A.R."/>
            <person name="Diallinas G."/>
            <person name="Emri T."/>
            <person name="Fekete E."/>
            <person name="Flipphi M."/>
            <person name="Freyberg S."/>
            <person name="Gallo A."/>
            <person name="Gournas C."/>
            <person name="Habgood R."/>
            <person name="Hainaut M."/>
            <person name="Harispe M.L."/>
            <person name="Henrissat B."/>
            <person name="Hilden K.S."/>
            <person name="Hope R."/>
            <person name="Hossain A."/>
            <person name="Karabika E."/>
            <person name="Karaffa L."/>
            <person name="Karanyi Z."/>
            <person name="Krasevec N."/>
            <person name="Kuo A."/>
            <person name="Kusch H."/>
            <person name="LaButti K."/>
            <person name="Lagendijk E.L."/>
            <person name="Lapidus A."/>
            <person name="Levasseur A."/>
            <person name="Lindquist E."/>
            <person name="Lipzen A."/>
            <person name="Logrieco A.F."/>
            <person name="MacCabe A."/>
            <person name="Maekelae M.R."/>
            <person name="Malavazi I."/>
            <person name="Melin P."/>
            <person name="Meyer V."/>
            <person name="Mielnichuk N."/>
            <person name="Miskei M."/>
            <person name="Molnar A.P."/>
            <person name="Mule G."/>
            <person name="Ngan C.Y."/>
            <person name="Orejas M."/>
            <person name="Orosz E."/>
            <person name="Ouedraogo J.P."/>
            <person name="Overkamp K.M."/>
            <person name="Park H.-S."/>
            <person name="Perrone G."/>
            <person name="Piumi F."/>
            <person name="Punt P.J."/>
            <person name="Ram A.F."/>
            <person name="Ramon A."/>
            <person name="Rauscher S."/>
            <person name="Record E."/>
            <person name="Riano-Pachon D.M."/>
            <person name="Robert V."/>
            <person name="Roehrig J."/>
            <person name="Ruller R."/>
            <person name="Salamov A."/>
            <person name="Salih N.S."/>
            <person name="Samson R.A."/>
            <person name="Sandor E."/>
            <person name="Sanguinetti M."/>
            <person name="Schuetze T."/>
            <person name="Sepcic K."/>
            <person name="Shelest E."/>
            <person name="Sherlock G."/>
            <person name="Sophianopoulou V."/>
            <person name="Squina F.M."/>
            <person name="Sun H."/>
            <person name="Susca A."/>
            <person name="Todd R.B."/>
            <person name="Tsang A."/>
            <person name="Unkles S.E."/>
            <person name="van de Wiele N."/>
            <person name="van Rossen-Uffink D."/>
            <person name="Oliveira J.V."/>
            <person name="Vesth T.C."/>
            <person name="Visser J."/>
            <person name="Yu J.-H."/>
            <person name="Zhou M."/>
            <person name="Andersen M.R."/>
            <person name="Archer D.B."/>
            <person name="Baker S.E."/>
            <person name="Benoit I."/>
            <person name="Brakhage A.A."/>
            <person name="Braus G.H."/>
            <person name="Fischer R."/>
            <person name="Frisvad J.C."/>
            <person name="Goldman G.H."/>
            <person name="Houbraken J."/>
            <person name="Oakley B."/>
            <person name="Pocsi I."/>
            <person name="Scazzocchio C."/>
            <person name="Seiboth B."/>
            <person name="vanKuyk P.A."/>
            <person name="Wortman J."/>
            <person name="Dyer P.S."/>
            <person name="Grigoriev I.V."/>
        </authorList>
    </citation>
    <scope>NUCLEOTIDE SEQUENCE [LARGE SCALE GENOMIC DNA]</scope>
    <source>
        <strain evidence="6">CBS 593.65</strain>
    </source>
</reference>
<evidence type="ECO:0000259" key="4">
    <source>
        <dbReference type="PROSITE" id="PS50162"/>
    </source>
</evidence>
<dbReference type="GO" id="GO:0005524">
    <property type="term" value="F:ATP binding"/>
    <property type="evidence" value="ECO:0007669"/>
    <property type="project" value="UniProtKB-KW"/>
</dbReference>
<organism evidence="5 6">
    <name type="scientific">Aspergillus sydowii CBS 593.65</name>
    <dbReference type="NCBI Taxonomy" id="1036612"/>
    <lineage>
        <taxon>Eukaryota</taxon>
        <taxon>Fungi</taxon>
        <taxon>Dikarya</taxon>
        <taxon>Ascomycota</taxon>
        <taxon>Pezizomycotina</taxon>
        <taxon>Eurotiomycetes</taxon>
        <taxon>Eurotiomycetidae</taxon>
        <taxon>Eurotiales</taxon>
        <taxon>Aspergillaceae</taxon>
        <taxon>Aspergillus</taxon>
        <taxon>Aspergillus subgen. Nidulantes</taxon>
    </lineage>
</organism>
<dbReference type="VEuPathDB" id="FungiDB:ASPSYDRAFT_254251"/>
<name>A0A1L9TW61_9EURO</name>